<evidence type="ECO:0000313" key="12">
    <source>
        <dbReference type="Proteomes" id="UP000118593"/>
    </source>
</evidence>
<dbReference type="GO" id="GO:0016972">
    <property type="term" value="F:thiol oxidase activity"/>
    <property type="evidence" value="ECO:0007669"/>
    <property type="project" value="UniProtKB-EC"/>
</dbReference>
<keyword evidence="3 7" id="KW-0274">FAD</keyword>
<evidence type="ECO:0000313" key="10">
    <source>
        <dbReference type="EMBL" id="AMZ04853.1"/>
    </source>
</evidence>
<dbReference type="OrthoDB" id="11919at10239"/>
<evidence type="ECO:0000256" key="7">
    <source>
        <dbReference type="RuleBase" id="RU371123"/>
    </source>
</evidence>
<reference evidence="9 12" key="1">
    <citation type="journal article" date="2012" name="J. Virol.">
        <title>Complete genome sequence of European sheatfish virus.</title>
        <authorList>
            <person name="Lopez-Bueno A."/>
            <person name="Mavian C."/>
            <person name="Alcami A."/>
            <person name="Alejo A."/>
        </authorList>
    </citation>
    <scope>NUCLEOTIDE SEQUENCE [LARGE SCALE GENOMIC DNA]</scope>
    <source>
        <strain evidence="9">Valdeolmos</strain>
    </source>
</reference>
<dbReference type="EC" id="1.8.3.2" evidence="7"/>
<dbReference type="InterPro" id="IPR017905">
    <property type="entry name" value="ERV/ALR_sulphydryl_oxidase"/>
</dbReference>
<dbReference type="GeneID" id="12977973"/>
<dbReference type="SUPFAM" id="SSF69000">
    <property type="entry name" value="FAD-dependent thiol oxidase"/>
    <property type="match status" value="1"/>
</dbReference>
<evidence type="ECO:0000259" key="8">
    <source>
        <dbReference type="PROSITE" id="PS51324"/>
    </source>
</evidence>
<reference evidence="13 14" key="2">
    <citation type="submission" date="2015-11" db="EMBL/GenBank/DDBJ databases">
        <authorList>
            <person name="Horvath B."/>
        </authorList>
    </citation>
    <scope>NUCLEOTIDE SEQUENCE [LARGE SCALE GENOMIC DNA]</scope>
</reference>
<dbReference type="Gene3D" id="1.20.120.310">
    <property type="entry name" value="ERV/ALR sulfhydryl oxidase domain"/>
    <property type="match status" value="1"/>
</dbReference>
<dbReference type="Proteomes" id="UP000118593">
    <property type="component" value="Segment"/>
</dbReference>
<dbReference type="EMBL" id="KT989885">
    <property type="protein sequence ID" value="AMZ04989.1"/>
    <property type="molecule type" value="Genomic_DNA"/>
</dbReference>
<sequence>MRLGTCLFSLKRRTIKMHGCNCNRVSGHLSAVRSSGLENGPFGPSGFGPSMWFTMHSGAAERAIRGGYLTENEKAAWESWLRNLWVCIPCESCRRHYVGIINAVDFGSVNTGDKVFRLTVDIHNMVNARLNKPHVTLQKAIRIYGLDTKLGPASTITFRANTSTFN</sequence>
<keyword evidence="2 7" id="KW-0285">Flavoprotein</keyword>
<evidence type="ECO:0000313" key="9">
    <source>
        <dbReference type="EMBL" id="AFJ52307.1"/>
    </source>
</evidence>
<gene>
    <name evidence="9" type="primary">24L</name>
</gene>
<evidence type="ECO:0000256" key="4">
    <source>
        <dbReference type="ARBA" id="ARBA00023002"/>
    </source>
</evidence>
<evidence type="ECO:0000256" key="3">
    <source>
        <dbReference type="ARBA" id="ARBA00022827"/>
    </source>
</evidence>
<feature type="domain" description="ERV/ALR sulfhydryl oxidase" evidence="8">
    <location>
        <begin position="40"/>
        <end position="144"/>
    </location>
</feature>
<evidence type="ECO:0000313" key="11">
    <source>
        <dbReference type="EMBL" id="AMZ04989.1"/>
    </source>
</evidence>
<evidence type="ECO:0000313" key="13">
    <source>
        <dbReference type="Proteomes" id="UP000149128"/>
    </source>
</evidence>
<dbReference type="Pfam" id="PF04777">
    <property type="entry name" value="Evr1_Alr"/>
    <property type="match status" value="1"/>
</dbReference>
<keyword evidence="5" id="KW-1015">Disulfide bond</keyword>
<dbReference type="EMBL" id="KT989884">
    <property type="protein sequence ID" value="AMZ04853.1"/>
    <property type="molecule type" value="Genomic_DNA"/>
</dbReference>
<dbReference type="RefSeq" id="YP_006347615.1">
    <property type="nucleotide sequence ID" value="NC_017940.1"/>
</dbReference>
<proteinExistence type="predicted"/>
<evidence type="ECO:0000256" key="6">
    <source>
        <dbReference type="ARBA" id="ARBA00048864"/>
    </source>
</evidence>
<name>I2BFK4_9VIRU</name>
<dbReference type="EMBL" id="JQ724856">
    <property type="protein sequence ID" value="AFJ52307.1"/>
    <property type="molecule type" value="Genomic_DNA"/>
</dbReference>
<evidence type="ECO:0000256" key="1">
    <source>
        <dbReference type="ARBA" id="ARBA00001974"/>
    </source>
</evidence>
<evidence type="ECO:0000256" key="2">
    <source>
        <dbReference type="ARBA" id="ARBA00022630"/>
    </source>
</evidence>
<dbReference type="KEGG" id="vg:12977973"/>
<protein>
    <recommendedName>
        <fullName evidence="7">Sulfhydryl oxidase</fullName>
        <ecNumber evidence="7">1.8.3.2</ecNumber>
    </recommendedName>
</protein>
<accession>I2BFK4</accession>
<dbReference type="Proteomes" id="UP000149504">
    <property type="component" value="Segment"/>
</dbReference>
<keyword evidence="4 7" id="KW-0560">Oxidoreductase</keyword>
<dbReference type="Proteomes" id="UP000149128">
    <property type="component" value="Segment"/>
</dbReference>
<comment type="catalytic activity">
    <reaction evidence="6 7">
        <text>2 R'C(R)SH + O2 = R'C(R)S-S(R)CR' + H2O2</text>
        <dbReference type="Rhea" id="RHEA:17357"/>
        <dbReference type="ChEBI" id="CHEBI:15379"/>
        <dbReference type="ChEBI" id="CHEBI:16240"/>
        <dbReference type="ChEBI" id="CHEBI:16520"/>
        <dbReference type="ChEBI" id="CHEBI:17412"/>
        <dbReference type="EC" id="1.8.3.2"/>
    </reaction>
</comment>
<evidence type="ECO:0000256" key="5">
    <source>
        <dbReference type="ARBA" id="ARBA00023157"/>
    </source>
</evidence>
<evidence type="ECO:0000313" key="14">
    <source>
        <dbReference type="Proteomes" id="UP000149504"/>
    </source>
</evidence>
<dbReference type="PROSITE" id="PS51324">
    <property type="entry name" value="ERV_ALR"/>
    <property type="match status" value="1"/>
</dbReference>
<dbReference type="InterPro" id="IPR036774">
    <property type="entry name" value="ERV/ALR_sulphydryl_oxid_sf"/>
</dbReference>
<comment type="cofactor">
    <cofactor evidence="1 7">
        <name>FAD</name>
        <dbReference type="ChEBI" id="CHEBI:57692"/>
    </cofactor>
</comment>
<organism evidence="9 12">
    <name type="scientific">European catfish virus</name>
    <dbReference type="NCBI Taxonomy" id="84739"/>
    <lineage>
        <taxon>Viruses</taxon>
        <taxon>Varidnaviria</taxon>
        <taxon>Bamfordvirae</taxon>
        <taxon>Nucleocytoviricota</taxon>
        <taxon>Megaviricetes</taxon>
        <taxon>Pimascovirales</taxon>
        <taxon>Pimascovirales incertae sedis</taxon>
        <taxon>Iridoviridae</taxon>
        <taxon>Alphairidovirinae</taxon>
        <taxon>Ranavirus</taxon>
        <taxon>Ranavirus perca1</taxon>
        <taxon>Epizootic haematopoietic necrosis virus</taxon>
    </lineage>
</organism>
<reference evidence="10" key="3">
    <citation type="journal article" date="2016" name="Infect. Genet. Evol.">
        <title>Whole genome sequencing and phylogenetic characterization of brown bullhead (Ameiurus nebulosus) origin ranavirus strains from independent disease outbreaks.</title>
        <authorList>
            <person name="Feher E."/>
            <person name="Doszpoly A."/>
            <person name="Horvath B."/>
            <person name="Marton S."/>
            <person name="Forro B."/>
            <person name="Farkas S.L."/>
            <person name="Banyai K."/>
            <person name="Juhasz T."/>
        </authorList>
    </citation>
    <scope>NUCLEOTIDE SEQUENCE</scope>
    <source>
        <strain evidence="10">13051/2012</strain>
        <strain evidence="11">14612/2012</strain>
    </source>
</reference>